<feature type="compositionally biased region" description="Polar residues" evidence="1">
    <location>
        <begin position="380"/>
        <end position="395"/>
    </location>
</feature>
<evidence type="ECO:0000313" key="2">
    <source>
        <dbReference type="EMBL" id="CDI79097.1"/>
    </source>
</evidence>
<accession>U6GHS1</accession>
<sequence>MGCKPSTLGAYQRGSSNAAGAAAVPSVAVPVENDSFIDAAAPAAAAEPAAEIPPSGALGGCEGSSSNSKNNDSSNSGKLPGLRLRLVSLKPELKTFSSPRQSIASGYEKIKRGASSLKAAITPRTATPGLLSPREADALGAPGGPHCIASDAIKEADSAACLDVAETKGQAVCGPLHTAIDAAAAERKAEESKDSSNKDAYQIPHTELINKETPSPQQLKSLWMLMKISGASSPQEAMQWLHDLEVVLVTLDPVERQQPTRSILLEAKALEICLRPLSQTPDEVQLCVSSLAIIVHLCMAKEASERLLELGGIEVTAKVLKKYFSKAKKLQKDIPLMHVLQDAPAADNQQQQEQQQQQQEQSWTDVQEPPTPAPTPEAVLNSNCNGGPATPQQQPILKGAAAVEEAVHTPQDAAAAAAPEAAAAPASADAPLPTPTPANTPEEHAAATPAAEDAAATEAAPAAGAGEAAPAPAAPAAATEAAPAPAAGAANASPEPTTKPQGNGQMAAFKRACSKLQQQLPMLLQQKLGTAPEVINVTREQYEAAIKELRLLAEFMTLVWRLVFATSLDGDEFAQRWASCGVPELAIEALSCSEGVYKESSFVCWSLGALRFIPLAVPSVAEVYVHSKGLLAAAYDRMLLHYTDPLVLENGFALLANYQRKQPSNSQLFSKQRPEAWGKCVSWLLQEESLSRVDVLFQGLFSLGLACSYCPAAAKRVR</sequence>
<dbReference type="EMBL" id="HG670974">
    <property type="protein sequence ID" value="CDI79097.1"/>
    <property type="molecule type" value="Genomic_DNA"/>
</dbReference>
<reference evidence="2" key="1">
    <citation type="submission" date="2013-10" db="EMBL/GenBank/DDBJ databases">
        <title>Genomic analysis of the causative agents of coccidiosis in chickens.</title>
        <authorList>
            <person name="Reid A.J."/>
            <person name="Blake D."/>
            <person name="Billington K."/>
            <person name="Browne H."/>
            <person name="Dunn M."/>
            <person name="Hung S."/>
            <person name="Kawahara F."/>
            <person name="Miranda-Saavedra D."/>
            <person name="Mourier T."/>
            <person name="Nagra H."/>
            <person name="Otto T.D."/>
            <person name="Rawlings N."/>
            <person name="Sanchez A."/>
            <person name="Sanders M."/>
            <person name="Subramaniam C."/>
            <person name="Tay Y."/>
            <person name="Dear P."/>
            <person name="Doerig C."/>
            <person name="Gruber A."/>
            <person name="Parkinson J."/>
            <person name="Shirley M."/>
            <person name="Wan K.L."/>
            <person name="Berriman M."/>
            <person name="Tomley F."/>
            <person name="Pain A."/>
        </authorList>
    </citation>
    <scope>NUCLEOTIDE SEQUENCE</scope>
    <source>
        <strain evidence="2">Houghton</strain>
    </source>
</reference>
<feature type="compositionally biased region" description="Low complexity" evidence="1">
    <location>
        <begin position="349"/>
        <end position="361"/>
    </location>
</feature>
<dbReference type="Proteomes" id="UP000018050">
    <property type="component" value="Unassembled WGS sequence"/>
</dbReference>
<protein>
    <submittedName>
        <fullName evidence="2">Uncharacterized protein</fullName>
    </submittedName>
</protein>
<feature type="non-terminal residue" evidence="2">
    <location>
        <position position="718"/>
    </location>
</feature>
<feature type="compositionally biased region" description="Low complexity" evidence="1">
    <location>
        <begin position="413"/>
        <end position="431"/>
    </location>
</feature>
<dbReference type="RefSeq" id="XP_013250741.1">
    <property type="nucleotide sequence ID" value="XM_013395287.1"/>
</dbReference>
<feature type="compositionally biased region" description="Low complexity" evidence="1">
    <location>
        <begin position="14"/>
        <end position="23"/>
    </location>
</feature>
<feature type="region of interest" description="Disordered" evidence="1">
    <location>
        <begin position="1"/>
        <end position="23"/>
    </location>
</feature>
<organism evidence="2 3">
    <name type="scientific">Eimeria acervulina</name>
    <name type="common">Coccidian parasite</name>
    <dbReference type="NCBI Taxonomy" id="5801"/>
    <lineage>
        <taxon>Eukaryota</taxon>
        <taxon>Sar</taxon>
        <taxon>Alveolata</taxon>
        <taxon>Apicomplexa</taxon>
        <taxon>Conoidasida</taxon>
        <taxon>Coccidia</taxon>
        <taxon>Eucoccidiorida</taxon>
        <taxon>Eimeriorina</taxon>
        <taxon>Eimeriidae</taxon>
        <taxon>Eimeria</taxon>
    </lineage>
</organism>
<evidence type="ECO:0000313" key="3">
    <source>
        <dbReference type="Proteomes" id="UP000018050"/>
    </source>
</evidence>
<evidence type="ECO:0000256" key="1">
    <source>
        <dbReference type="SAM" id="MobiDB-lite"/>
    </source>
</evidence>
<dbReference type="AlphaFoldDB" id="U6GHS1"/>
<keyword evidence="3" id="KW-1185">Reference proteome</keyword>
<reference evidence="2" key="2">
    <citation type="submission" date="2013-10" db="EMBL/GenBank/DDBJ databases">
        <authorList>
            <person name="Aslett M."/>
        </authorList>
    </citation>
    <scope>NUCLEOTIDE SEQUENCE</scope>
    <source>
        <strain evidence="2">Houghton</strain>
    </source>
</reference>
<feature type="compositionally biased region" description="Low complexity" evidence="1">
    <location>
        <begin position="64"/>
        <end position="76"/>
    </location>
</feature>
<name>U6GHS1_EIMAC</name>
<dbReference type="GeneID" id="25272103"/>
<proteinExistence type="predicted"/>
<dbReference type="VEuPathDB" id="ToxoDB:EAH_00040330"/>
<feature type="compositionally biased region" description="Low complexity" evidence="1">
    <location>
        <begin position="446"/>
        <end position="496"/>
    </location>
</feature>
<dbReference type="OrthoDB" id="346862at2759"/>
<feature type="region of interest" description="Disordered" evidence="1">
    <location>
        <begin position="344"/>
        <end position="505"/>
    </location>
</feature>
<feature type="region of interest" description="Disordered" evidence="1">
    <location>
        <begin position="42"/>
        <end position="80"/>
    </location>
</feature>
<gene>
    <name evidence="2" type="ORF">EAH_00040330</name>
</gene>